<name>A0A1F7UL40_9BACT</name>
<dbReference type="InterPro" id="IPR000771">
    <property type="entry name" value="FBA_II"/>
</dbReference>
<feature type="active site" description="Proton donor" evidence="4">
    <location>
        <position position="80"/>
    </location>
</feature>
<comment type="caution">
    <text evidence="7">The sequence shown here is derived from an EMBL/GenBank/DDBJ whole genome shotgun (WGS) entry which is preliminary data.</text>
</comment>
<feature type="binding site" evidence="6">
    <location>
        <position position="178"/>
    </location>
    <ligand>
        <name>Zn(2+)</name>
        <dbReference type="ChEBI" id="CHEBI:29105"/>
        <label>1</label>
        <note>catalytic</note>
    </ligand>
</feature>
<keyword evidence="2 6" id="KW-0862">Zinc</keyword>
<dbReference type="Proteomes" id="UP000176603">
    <property type="component" value="Unassembled WGS sequence"/>
</dbReference>
<keyword evidence="1 6" id="KW-0479">Metal-binding</keyword>
<dbReference type="CDD" id="cd00947">
    <property type="entry name" value="TBP_aldolase_IIB"/>
    <property type="match status" value="1"/>
</dbReference>
<dbReference type="NCBIfam" id="TIGR00167">
    <property type="entry name" value="cbbA"/>
    <property type="match status" value="1"/>
</dbReference>
<dbReference type="NCBIfam" id="TIGR01859">
    <property type="entry name" value="fruc_bis_ald"/>
    <property type="match status" value="1"/>
</dbReference>
<evidence type="ECO:0000256" key="1">
    <source>
        <dbReference type="ARBA" id="ARBA00022723"/>
    </source>
</evidence>
<dbReference type="EMBL" id="MGEH01000032">
    <property type="protein sequence ID" value="OGL78418.1"/>
    <property type="molecule type" value="Genomic_DNA"/>
</dbReference>
<evidence type="ECO:0000256" key="3">
    <source>
        <dbReference type="ARBA" id="ARBA00023239"/>
    </source>
</evidence>
<dbReference type="PROSITE" id="PS00602">
    <property type="entry name" value="ALDOLASE_CLASS_II_1"/>
    <property type="match status" value="1"/>
</dbReference>
<dbReference type="PANTHER" id="PTHR30304">
    <property type="entry name" value="D-TAGATOSE-1,6-BISPHOSPHATE ALDOLASE"/>
    <property type="match status" value="1"/>
</dbReference>
<reference evidence="7 8" key="1">
    <citation type="journal article" date="2016" name="Nat. Commun.">
        <title>Thousands of microbial genomes shed light on interconnected biogeochemical processes in an aquifer system.</title>
        <authorList>
            <person name="Anantharaman K."/>
            <person name="Brown C.T."/>
            <person name="Hug L.A."/>
            <person name="Sharon I."/>
            <person name="Castelle C.J."/>
            <person name="Probst A.J."/>
            <person name="Thomas B.C."/>
            <person name="Singh A."/>
            <person name="Wilkins M.J."/>
            <person name="Karaoz U."/>
            <person name="Brodie E.L."/>
            <person name="Williams K.H."/>
            <person name="Hubbard S.S."/>
            <person name="Banfield J.F."/>
        </authorList>
    </citation>
    <scope>NUCLEOTIDE SEQUENCE [LARGE SCALE GENOMIC DNA]</scope>
</reference>
<evidence type="ECO:0000313" key="8">
    <source>
        <dbReference type="Proteomes" id="UP000176603"/>
    </source>
</evidence>
<proteinExistence type="predicted"/>
<dbReference type="SUPFAM" id="SSF51569">
    <property type="entry name" value="Aldolase"/>
    <property type="match status" value="1"/>
</dbReference>
<keyword evidence="3" id="KW-0456">Lyase</keyword>
<feature type="binding site" evidence="5">
    <location>
        <begin position="251"/>
        <end position="254"/>
    </location>
    <ligand>
        <name>dihydroxyacetone phosphate</name>
        <dbReference type="ChEBI" id="CHEBI:57642"/>
    </ligand>
</feature>
<gene>
    <name evidence="7" type="ORF">A3E39_02880</name>
</gene>
<dbReference type="Gene3D" id="3.20.20.70">
    <property type="entry name" value="Aldolase class I"/>
    <property type="match status" value="1"/>
</dbReference>
<feature type="binding site" evidence="6">
    <location>
        <position position="102"/>
    </location>
    <ligand>
        <name>Zn(2+)</name>
        <dbReference type="ChEBI" id="CHEBI:29105"/>
        <label>2</label>
    </ligand>
</feature>
<dbReference type="InterPro" id="IPR011289">
    <property type="entry name" value="Fruc_bis_ald_class-2"/>
</dbReference>
<dbReference type="GO" id="GO:0030388">
    <property type="term" value="P:fructose 1,6-bisphosphate metabolic process"/>
    <property type="evidence" value="ECO:0007669"/>
    <property type="project" value="InterPro"/>
</dbReference>
<dbReference type="AlphaFoldDB" id="A0A1F7UL40"/>
<evidence type="ECO:0000313" key="7">
    <source>
        <dbReference type="EMBL" id="OGL78418.1"/>
    </source>
</evidence>
<dbReference type="InterPro" id="IPR050246">
    <property type="entry name" value="Class_II_FBP_aldolase"/>
</dbReference>
<feature type="binding site" evidence="5">
    <location>
        <position position="179"/>
    </location>
    <ligand>
        <name>dihydroxyacetone phosphate</name>
        <dbReference type="ChEBI" id="CHEBI:57642"/>
    </ligand>
</feature>
<dbReference type="PANTHER" id="PTHR30304:SF0">
    <property type="entry name" value="D-TAGATOSE-1,6-BISPHOSPHATE ALDOLASE SUBUNIT GATY-RELATED"/>
    <property type="match status" value="1"/>
</dbReference>
<dbReference type="InterPro" id="IPR013785">
    <property type="entry name" value="Aldolase_TIM"/>
</dbReference>
<feature type="binding site" evidence="5">
    <location>
        <begin position="209"/>
        <end position="211"/>
    </location>
    <ligand>
        <name>dihydroxyacetone phosphate</name>
        <dbReference type="ChEBI" id="CHEBI:57642"/>
    </ligand>
</feature>
<dbReference type="GO" id="GO:0004332">
    <property type="term" value="F:fructose-bisphosphate aldolase activity"/>
    <property type="evidence" value="ECO:0007669"/>
    <property type="project" value="InterPro"/>
</dbReference>
<evidence type="ECO:0000256" key="5">
    <source>
        <dbReference type="PIRSR" id="PIRSR001359-2"/>
    </source>
</evidence>
<dbReference type="GO" id="GO:0008270">
    <property type="term" value="F:zinc ion binding"/>
    <property type="evidence" value="ECO:0007669"/>
    <property type="project" value="InterPro"/>
</dbReference>
<comment type="cofactor">
    <cofactor evidence="6">
        <name>Zn(2+)</name>
        <dbReference type="ChEBI" id="CHEBI:29105"/>
    </cofactor>
    <text evidence="6">Binds 2 Zn(2+) ions per subunit. One is catalytic and the other provides a structural contribution.</text>
</comment>
<evidence type="ECO:0000256" key="2">
    <source>
        <dbReference type="ARBA" id="ARBA00022833"/>
    </source>
</evidence>
<feature type="binding site" evidence="6">
    <location>
        <position position="81"/>
    </location>
    <ligand>
        <name>Zn(2+)</name>
        <dbReference type="ChEBI" id="CHEBI:29105"/>
        <label>1</label>
        <note>catalytic</note>
    </ligand>
</feature>
<dbReference type="Pfam" id="PF01116">
    <property type="entry name" value="F_bP_aldolase"/>
    <property type="match status" value="1"/>
</dbReference>
<dbReference type="PIRSF" id="PIRSF001359">
    <property type="entry name" value="F_bP_aldolase_II"/>
    <property type="match status" value="1"/>
</dbReference>
<feature type="binding site" evidence="6">
    <location>
        <position position="132"/>
    </location>
    <ligand>
        <name>Zn(2+)</name>
        <dbReference type="ChEBI" id="CHEBI:29105"/>
        <label>2</label>
    </ligand>
</feature>
<protein>
    <submittedName>
        <fullName evidence="7">Fructose-1,6-bisphosphate aldolase, class II</fullName>
    </submittedName>
</protein>
<sequence length="305" mass="32965">MLETAKKILVPARRAKYAVPAFNVNDLEFLKAVMSAAEKMKSPVIVQTSEGAIQYAGMDYLVAMIRVAAKTKVPVVMHVDHGKDLKTIKAAIDSGYTSVMYDGSSLPYAENVQNTKKVVAWARRKGVSVEAEIGALAGIEDLVSVAEKDAKLTNPAEAARFAKETRCDSLAVAIGTSHGAFKFKGKTHLDIKRLKKIATLVPLPIVLHGASGVLEDVKELAEKYGAKLGEARGVLDADIKAAIRHGVAKINIDTDLRLAFTAGIREAVHDLPKVIDPRKLLEPANLLMREVAMRKMRLFGSAGRS</sequence>
<dbReference type="GO" id="GO:0006096">
    <property type="term" value="P:glycolytic process"/>
    <property type="evidence" value="ECO:0007669"/>
    <property type="project" value="InterPro"/>
</dbReference>
<dbReference type="STRING" id="1802399.A3E39_02880"/>
<feature type="binding site" evidence="6">
    <location>
        <position position="208"/>
    </location>
    <ligand>
        <name>Zn(2+)</name>
        <dbReference type="ChEBI" id="CHEBI:29105"/>
        <label>1</label>
        <note>catalytic</note>
    </ligand>
</feature>
<organism evidence="7 8">
    <name type="scientific">Candidatus Uhrbacteria bacterium RIFCSPHIGHO2_12_FULL_60_25</name>
    <dbReference type="NCBI Taxonomy" id="1802399"/>
    <lineage>
        <taxon>Bacteria</taxon>
        <taxon>Candidatus Uhriibacteriota</taxon>
    </lineage>
</organism>
<evidence type="ECO:0000256" key="6">
    <source>
        <dbReference type="PIRSR" id="PIRSR001359-3"/>
    </source>
</evidence>
<evidence type="ECO:0000256" key="4">
    <source>
        <dbReference type="PIRSR" id="PIRSR001359-1"/>
    </source>
</evidence>
<accession>A0A1F7UL40</accession>